<accession>A0A1S7PEK8</accession>
<protein>
    <submittedName>
        <fullName evidence="1">Uncharacterized protein</fullName>
    </submittedName>
</protein>
<evidence type="ECO:0000313" key="2">
    <source>
        <dbReference type="Proteomes" id="UP000191987"/>
    </source>
</evidence>
<proteinExistence type="predicted"/>
<sequence length="85" mass="9619">MKNTPPKTFPPSHVENEHFVLIGEKEIGCDGRRLLLRQYCVSQNPDMRPSNDISHTVVAKWALAGMPHDAVFHLGPWFRVTVIPS</sequence>
<gene>
    <name evidence="1" type="ORF">AGR7C_Cc150071</name>
</gene>
<reference evidence="1 2" key="1">
    <citation type="submission" date="2016-01" db="EMBL/GenBank/DDBJ databases">
        <authorList>
            <person name="Oliw E.H."/>
        </authorList>
    </citation>
    <scope>NUCLEOTIDE SEQUENCE [LARGE SCALE GENOMIC DNA]</scope>
    <source>
        <strain evidence="1 2">Zutra 3-1</strain>
    </source>
</reference>
<name>A0A1S7PEK8_9HYPH</name>
<dbReference type="EMBL" id="FBWG01000007">
    <property type="protein sequence ID" value="CUX20247.1"/>
    <property type="molecule type" value="Genomic_DNA"/>
</dbReference>
<dbReference type="RefSeq" id="WP_162936652.1">
    <property type="nucleotide sequence ID" value="NZ_LT009748.1"/>
</dbReference>
<dbReference type="Proteomes" id="UP000191987">
    <property type="component" value="Unassembled WGS sequence"/>
</dbReference>
<dbReference type="AlphaFoldDB" id="A0A1S7PEK8"/>
<evidence type="ECO:0000313" key="1">
    <source>
        <dbReference type="EMBL" id="CUX20247.1"/>
    </source>
</evidence>
<organism evidence="1 2">
    <name type="scientific">Agrobacterium deltaense Zutra 3/1</name>
    <dbReference type="NCBI Taxonomy" id="1183427"/>
    <lineage>
        <taxon>Bacteria</taxon>
        <taxon>Pseudomonadati</taxon>
        <taxon>Pseudomonadota</taxon>
        <taxon>Alphaproteobacteria</taxon>
        <taxon>Hyphomicrobiales</taxon>
        <taxon>Rhizobiaceae</taxon>
        <taxon>Rhizobium/Agrobacterium group</taxon>
        <taxon>Agrobacterium</taxon>
    </lineage>
</organism>